<gene>
    <name evidence="3" type="ORF">V6255_09010</name>
</gene>
<dbReference type="InterPro" id="IPR013783">
    <property type="entry name" value="Ig-like_fold"/>
</dbReference>
<name>A0ABU9HBM9_9GAMM</name>
<dbReference type="Gene3D" id="2.60.40.10">
    <property type="entry name" value="Immunoglobulins"/>
    <property type="match status" value="1"/>
</dbReference>
<reference evidence="3 4" key="1">
    <citation type="submission" date="2024-02" db="EMBL/GenBank/DDBJ databases">
        <title>Bacteria isolated from the canopy kelp, Nereocystis luetkeana.</title>
        <authorList>
            <person name="Pfister C.A."/>
            <person name="Younker I.T."/>
            <person name="Light S.H."/>
        </authorList>
    </citation>
    <scope>NUCLEOTIDE SEQUENCE [LARGE SCALE GENOMIC DNA]</scope>
    <source>
        <strain evidence="3 4">TI.2.07</strain>
    </source>
</reference>
<organism evidence="3 4">
    <name type="scientific">Psychromonas arctica</name>
    <dbReference type="NCBI Taxonomy" id="168275"/>
    <lineage>
        <taxon>Bacteria</taxon>
        <taxon>Pseudomonadati</taxon>
        <taxon>Pseudomonadota</taxon>
        <taxon>Gammaproteobacteria</taxon>
        <taxon>Alteromonadales</taxon>
        <taxon>Psychromonadaceae</taxon>
        <taxon>Psychromonas</taxon>
    </lineage>
</organism>
<feature type="region of interest" description="Disordered" evidence="1">
    <location>
        <begin position="23"/>
        <end position="56"/>
    </location>
</feature>
<dbReference type="Proteomes" id="UP001366060">
    <property type="component" value="Unassembled WGS sequence"/>
</dbReference>
<dbReference type="PROSITE" id="PS51257">
    <property type="entry name" value="PROKAR_LIPOPROTEIN"/>
    <property type="match status" value="1"/>
</dbReference>
<accession>A0ABU9HBM9</accession>
<dbReference type="Pfam" id="PF14240">
    <property type="entry name" value="YHYH"/>
    <property type="match status" value="1"/>
</dbReference>
<dbReference type="Pfam" id="PF22352">
    <property type="entry name" value="K319L-like_PKD"/>
    <property type="match status" value="1"/>
</dbReference>
<dbReference type="RefSeq" id="WP_341627847.1">
    <property type="nucleotide sequence ID" value="NZ_JBAKBA010000017.1"/>
</dbReference>
<dbReference type="EMBL" id="JBAKBA010000017">
    <property type="protein sequence ID" value="MEL0659279.1"/>
    <property type="molecule type" value="Genomic_DNA"/>
</dbReference>
<proteinExistence type="predicted"/>
<evidence type="ECO:0000259" key="2">
    <source>
        <dbReference type="Pfam" id="PF14240"/>
    </source>
</evidence>
<feature type="domain" description="YHYH" evidence="2">
    <location>
        <begin position="265"/>
        <end position="482"/>
    </location>
</feature>
<keyword evidence="4" id="KW-1185">Reference proteome</keyword>
<evidence type="ECO:0000256" key="1">
    <source>
        <dbReference type="SAM" id="MobiDB-lite"/>
    </source>
</evidence>
<protein>
    <submittedName>
        <fullName evidence="3">YHYH protein</fullName>
    </submittedName>
</protein>
<sequence length="533" mass="57168">MKNKESLKIILNIFLILGLSSCGDSSSDTTDTDDTSVEESTTTADNSSPVVDAGEDQTVSETETVILNLTVTDDDEVTITWSQTSGTTVSLSETSSYNPTFTAPDVDEASELIFQVSVDDGENAAVTDSVSITVLDDSDEDTTWIINNTTTSTYIIDDDGVGVIEDVQSTETVTVDDVEYTYVLAKGIPKYDVTITSDMIETLDDRPKAATDFEDGYTTTAAGDIVLFGQDIGYNSSSEYCDDTGGAGYWPPGPGCPLEQSVEAYLPVTPTDILDDDEVCETGLNTVGLMVNGVAIFNWGDGMSYGESQWYNLAPVAEQYDVDICEGHAANGTYHHHFYTNCLATLLDDTGNDHSPIYGFAADGYALYGPYESDGQLAISGWKMRNYGASESEGGCDTEGQRTCVLVDEYDVDAGVVDADSDGPDIGEDVTTLSDNTIAADDGYYYEDYYYAKEEVTGAVLDEHNGHDTGDGKGYHYHITLTEDEDGTLTASFPYQMGPRFKGELPDNSFASCDTDADSDVDLGPGTDGGPPQ</sequence>
<evidence type="ECO:0000313" key="4">
    <source>
        <dbReference type="Proteomes" id="UP001366060"/>
    </source>
</evidence>
<dbReference type="InterPro" id="IPR025924">
    <property type="entry name" value="YHYH_dom"/>
</dbReference>
<comment type="caution">
    <text evidence="3">The sequence shown here is derived from an EMBL/GenBank/DDBJ whole genome shotgun (WGS) entry which is preliminary data.</text>
</comment>
<feature type="region of interest" description="Disordered" evidence="1">
    <location>
        <begin position="504"/>
        <end position="533"/>
    </location>
</feature>
<evidence type="ECO:0000313" key="3">
    <source>
        <dbReference type="EMBL" id="MEL0659279.1"/>
    </source>
</evidence>